<evidence type="ECO:0000256" key="5">
    <source>
        <dbReference type="SAM" id="MobiDB-lite"/>
    </source>
</evidence>
<evidence type="ECO:0000313" key="8">
    <source>
        <dbReference type="EMBL" id="MDL4841433.1"/>
    </source>
</evidence>
<keyword evidence="3 6" id="KW-1133">Transmembrane helix</keyword>
<reference evidence="8 9" key="1">
    <citation type="submission" date="2023-06" db="EMBL/GenBank/DDBJ databases">
        <title>Aquibacillus rhizosphaerae LR5S19.</title>
        <authorList>
            <person name="Sun J.-Q."/>
        </authorList>
    </citation>
    <scope>NUCLEOTIDE SEQUENCE [LARGE SCALE GENOMIC DNA]</scope>
    <source>
        <strain evidence="8 9">LR5S19</strain>
    </source>
</reference>
<evidence type="ECO:0000256" key="4">
    <source>
        <dbReference type="ARBA" id="ARBA00023136"/>
    </source>
</evidence>
<dbReference type="InterPro" id="IPR010445">
    <property type="entry name" value="LapA_dom"/>
</dbReference>
<accession>A0ABT7L6E2</accession>
<dbReference type="RefSeq" id="WP_285932722.1">
    <property type="nucleotide sequence ID" value="NZ_JASTZU010000041.1"/>
</dbReference>
<feature type="transmembrane region" description="Helical" evidence="6">
    <location>
        <begin position="7"/>
        <end position="25"/>
    </location>
</feature>
<evidence type="ECO:0000313" key="9">
    <source>
        <dbReference type="Proteomes" id="UP001235343"/>
    </source>
</evidence>
<feature type="compositionally biased region" description="Basic and acidic residues" evidence="5">
    <location>
        <begin position="84"/>
        <end position="96"/>
    </location>
</feature>
<name>A0ABT7L6E2_9BACI</name>
<sequence length="111" mass="12057">MKGQTYIILALIFAVIVAIFAVINVDPVEVNFLFGTGDAPLILVILVSVLMGGIITGSVGIVRLIRLQREIRGLKQENTQLKETNQHDGVENREEQGEPLSASKIGQSSNE</sequence>
<feature type="transmembrane region" description="Helical" evidence="6">
    <location>
        <begin position="41"/>
        <end position="65"/>
    </location>
</feature>
<evidence type="ECO:0000256" key="1">
    <source>
        <dbReference type="ARBA" id="ARBA00022475"/>
    </source>
</evidence>
<organism evidence="8 9">
    <name type="scientific">Aquibacillus rhizosphaerae</name>
    <dbReference type="NCBI Taxonomy" id="3051431"/>
    <lineage>
        <taxon>Bacteria</taxon>
        <taxon>Bacillati</taxon>
        <taxon>Bacillota</taxon>
        <taxon>Bacilli</taxon>
        <taxon>Bacillales</taxon>
        <taxon>Bacillaceae</taxon>
        <taxon>Aquibacillus</taxon>
    </lineage>
</organism>
<evidence type="ECO:0000256" key="2">
    <source>
        <dbReference type="ARBA" id="ARBA00022692"/>
    </source>
</evidence>
<dbReference type="Proteomes" id="UP001235343">
    <property type="component" value="Unassembled WGS sequence"/>
</dbReference>
<keyword evidence="1" id="KW-1003">Cell membrane</keyword>
<dbReference type="Pfam" id="PF06305">
    <property type="entry name" value="LapA_dom"/>
    <property type="match status" value="1"/>
</dbReference>
<evidence type="ECO:0000256" key="6">
    <source>
        <dbReference type="SAM" id="Phobius"/>
    </source>
</evidence>
<dbReference type="EMBL" id="JASTZU010000041">
    <property type="protein sequence ID" value="MDL4841433.1"/>
    <property type="molecule type" value="Genomic_DNA"/>
</dbReference>
<feature type="region of interest" description="Disordered" evidence="5">
    <location>
        <begin position="78"/>
        <end position="111"/>
    </location>
</feature>
<dbReference type="PANTHER" id="PTHR41335:SF1">
    <property type="entry name" value="MEMBRANE PROTEIN"/>
    <property type="match status" value="1"/>
</dbReference>
<gene>
    <name evidence="8" type="ORF">QQS35_13375</name>
</gene>
<feature type="domain" description="Lipopolysaccharide assembly protein A" evidence="7">
    <location>
        <begin position="24"/>
        <end position="84"/>
    </location>
</feature>
<proteinExistence type="predicted"/>
<dbReference type="PANTHER" id="PTHR41335">
    <property type="entry name" value="MEMBRANE PROTEIN-RELATED"/>
    <property type="match status" value="1"/>
</dbReference>
<comment type="caution">
    <text evidence="8">The sequence shown here is derived from an EMBL/GenBank/DDBJ whole genome shotgun (WGS) entry which is preliminary data.</text>
</comment>
<evidence type="ECO:0000256" key="3">
    <source>
        <dbReference type="ARBA" id="ARBA00022989"/>
    </source>
</evidence>
<keyword evidence="4 6" id="KW-0472">Membrane</keyword>
<keyword evidence="2 6" id="KW-0812">Transmembrane</keyword>
<protein>
    <submittedName>
        <fullName evidence="8">Lipopolysaccharide assembly protein LapA domain-containing protein</fullName>
    </submittedName>
</protein>
<evidence type="ECO:0000259" key="7">
    <source>
        <dbReference type="Pfam" id="PF06305"/>
    </source>
</evidence>
<keyword evidence="9" id="KW-1185">Reference proteome</keyword>